<dbReference type="InterPro" id="IPR003594">
    <property type="entry name" value="HATPase_dom"/>
</dbReference>
<proteinExistence type="predicted"/>
<keyword evidence="1" id="KW-0723">Serine/threonine-protein kinase</keyword>
<dbReference type="SUPFAM" id="SSF55874">
    <property type="entry name" value="ATPase domain of HSP90 chaperone/DNA topoisomerase II/histidine kinase"/>
    <property type="match status" value="1"/>
</dbReference>
<protein>
    <submittedName>
        <fullName evidence="3">ATP-binding protein</fullName>
    </submittedName>
</protein>
<keyword evidence="3" id="KW-0547">Nucleotide-binding</keyword>
<dbReference type="InterPro" id="IPR036890">
    <property type="entry name" value="HATPase_C_sf"/>
</dbReference>
<dbReference type="PANTHER" id="PTHR35526:SF3">
    <property type="entry name" value="ANTI-SIGMA-F FACTOR RSBW"/>
    <property type="match status" value="1"/>
</dbReference>
<evidence type="ECO:0000313" key="4">
    <source>
        <dbReference type="Proteomes" id="UP001589870"/>
    </source>
</evidence>
<dbReference type="InterPro" id="IPR050267">
    <property type="entry name" value="Anti-sigma-factor_SerPK"/>
</dbReference>
<evidence type="ECO:0000256" key="1">
    <source>
        <dbReference type="ARBA" id="ARBA00022527"/>
    </source>
</evidence>
<dbReference type="PANTHER" id="PTHR35526">
    <property type="entry name" value="ANTI-SIGMA-F FACTOR RSBW-RELATED"/>
    <property type="match status" value="1"/>
</dbReference>
<dbReference type="RefSeq" id="WP_394300652.1">
    <property type="nucleotide sequence ID" value="NZ_JBHMQT010000013.1"/>
</dbReference>
<feature type="domain" description="Histidine kinase/HSP90-like ATPase" evidence="2">
    <location>
        <begin position="15"/>
        <end position="141"/>
    </location>
</feature>
<sequence length="147" mass="16250">MNVLENTPLVACVALPALPKSVATGRVYTRDTLEKWHLDHIVEAAGLITSELVTNAVKATYTGLGDTPGYVELYDKMKPICLCLYRNSSSTVIEVWDESRTPPRMRVPGDDEEGGRGLWLVGTYAKAWGFRWPRTGGKIVWAELATP</sequence>
<comment type="caution">
    <text evidence="3">The sequence shown here is derived from an EMBL/GenBank/DDBJ whole genome shotgun (WGS) entry which is preliminary data.</text>
</comment>
<gene>
    <name evidence="3" type="ORF">ACFHYQ_09045</name>
</gene>
<dbReference type="EMBL" id="JBHMQT010000013">
    <property type="protein sequence ID" value="MFC0862441.1"/>
    <property type="molecule type" value="Genomic_DNA"/>
</dbReference>
<reference evidence="3 4" key="1">
    <citation type="submission" date="2024-09" db="EMBL/GenBank/DDBJ databases">
        <authorList>
            <person name="Sun Q."/>
            <person name="Mori K."/>
        </authorList>
    </citation>
    <scope>NUCLEOTIDE SEQUENCE [LARGE SCALE GENOMIC DNA]</scope>
    <source>
        <strain evidence="3 4">TBRC 1851</strain>
    </source>
</reference>
<accession>A0ABV6U1Z9</accession>
<keyword evidence="1" id="KW-0418">Kinase</keyword>
<organism evidence="3 4">
    <name type="scientific">Sphaerimonospora cavernae</name>
    <dbReference type="NCBI Taxonomy" id="1740611"/>
    <lineage>
        <taxon>Bacteria</taxon>
        <taxon>Bacillati</taxon>
        <taxon>Actinomycetota</taxon>
        <taxon>Actinomycetes</taxon>
        <taxon>Streptosporangiales</taxon>
        <taxon>Streptosporangiaceae</taxon>
        <taxon>Sphaerimonospora</taxon>
    </lineage>
</organism>
<dbReference type="GO" id="GO:0005524">
    <property type="term" value="F:ATP binding"/>
    <property type="evidence" value="ECO:0007669"/>
    <property type="project" value="UniProtKB-KW"/>
</dbReference>
<dbReference type="Gene3D" id="3.30.565.10">
    <property type="entry name" value="Histidine kinase-like ATPase, C-terminal domain"/>
    <property type="match status" value="1"/>
</dbReference>
<keyword evidence="3" id="KW-0067">ATP-binding</keyword>
<keyword evidence="1" id="KW-0808">Transferase</keyword>
<dbReference type="Proteomes" id="UP001589870">
    <property type="component" value="Unassembled WGS sequence"/>
</dbReference>
<dbReference type="CDD" id="cd16936">
    <property type="entry name" value="HATPase_RsbW-like"/>
    <property type="match status" value="1"/>
</dbReference>
<dbReference type="Pfam" id="PF13581">
    <property type="entry name" value="HATPase_c_2"/>
    <property type="match status" value="1"/>
</dbReference>
<keyword evidence="4" id="KW-1185">Reference proteome</keyword>
<evidence type="ECO:0000313" key="3">
    <source>
        <dbReference type="EMBL" id="MFC0862441.1"/>
    </source>
</evidence>
<name>A0ABV6U1Z9_9ACTN</name>
<evidence type="ECO:0000259" key="2">
    <source>
        <dbReference type="Pfam" id="PF13581"/>
    </source>
</evidence>